<dbReference type="Proteomes" id="UP000615796">
    <property type="component" value="Unassembled WGS sequence"/>
</dbReference>
<keyword evidence="2" id="KW-1185">Reference proteome</keyword>
<reference evidence="1" key="1">
    <citation type="submission" date="2020-08" db="EMBL/GenBank/DDBJ databases">
        <title>Genome Sequencing and Pan-Genome Analysis of Migratory bird Vibrio Strains, Inner Mongolia.</title>
        <authorList>
            <person name="Zheng L."/>
        </authorList>
    </citation>
    <scope>NUCLEOTIDE SEQUENCE</scope>
    <source>
        <strain evidence="1">M13F</strain>
    </source>
</reference>
<accession>A0A9X0RBJ6</accession>
<sequence>MFKRDSQRVAFSLCVGFSVLGGMRRLRYCAAHPLTGRYVIRRKLKTALIEWAEY</sequence>
<dbReference type="AlphaFoldDB" id="A0A9X0RBJ6"/>
<evidence type="ECO:0000313" key="2">
    <source>
        <dbReference type="Proteomes" id="UP000615796"/>
    </source>
</evidence>
<dbReference type="EMBL" id="JACRUP010000040">
    <property type="protein sequence ID" value="MBC5853364.1"/>
    <property type="molecule type" value="Genomic_DNA"/>
</dbReference>
<comment type="caution">
    <text evidence="1">The sequence shown here is derived from an EMBL/GenBank/DDBJ whole genome shotgun (WGS) entry which is preliminary data.</text>
</comment>
<proteinExistence type="predicted"/>
<name>A0A9X0RBJ6_VIBME</name>
<organism evidence="1 2">
    <name type="scientific">Vibrio metschnikovii</name>
    <dbReference type="NCBI Taxonomy" id="28172"/>
    <lineage>
        <taxon>Bacteria</taxon>
        <taxon>Pseudomonadati</taxon>
        <taxon>Pseudomonadota</taxon>
        <taxon>Gammaproteobacteria</taxon>
        <taxon>Vibrionales</taxon>
        <taxon>Vibrionaceae</taxon>
        <taxon>Vibrio</taxon>
    </lineage>
</organism>
<evidence type="ECO:0000313" key="1">
    <source>
        <dbReference type="EMBL" id="MBC5853364.1"/>
    </source>
</evidence>
<gene>
    <name evidence="1" type="ORF">H8Q88_21065</name>
</gene>
<protein>
    <submittedName>
        <fullName evidence="1">DUF3265 domain-containing protein</fullName>
    </submittedName>
</protein>